<dbReference type="OrthoDB" id="1935339at2759"/>
<feature type="compositionally biased region" description="Basic residues" evidence="5">
    <location>
        <begin position="1007"/>
        <end position="1051"/>
    </location>
</feature>
<dbReference type="InterPro" id="IPR001965">
    <property type="entry name" value="Znf_PHD"/>
</dbReference>
<feature type="compositionally biased region" description="Polar residues" evidence="5">
    <location>
        <begin position="417"/>
        <end position="426"/>
    </location>
</feature>
<feature type="compositionally biased region" description="Basic and acidic residues" evidence="5">
    <location>
        <begin position="228"/>
        <end position="238"/>
    </location>
</feature>
<evidence type="ECO:0000256" key="2">
    <source>
        <dbReference type="ARBA" id="ARBA00022771"/>
    </source>
</evidence>
<dbReference type="EMBL" id="LR902131">
    <property type="protein sequence ID" value="CAD7250021.1"/>
    <property type="molecule type" value="Genomic_DNA"/>
</dbReference>
<feature type="compositionally biased region" description="Basic and acidic residues" evidence="5">
    <location>
        <begin position="1486"/>
        <end position="1497"/>
    </location>
</feature>
<feature type="compositionally biased region" description="Low complexity" evidence="5">
    <location>
        <begin position="759"/>
        <end position="769"/>
    </location>
</feature>
<gene>
    <name evidence="7" type="ORF">DSTB1V02_LOCUS9805</name>
</gene>
<evidence type="ECO:0000256" key="3">
    <source>
        <dbReference type="ARBA" id="ARBA00022833"/>
    </source>
</evidence>
<feature type="compositionally biased region" description="Polar residues" evidence="5">
    <location>
        <begin position="470"/>
        <end position="479"/>
    </location>
</feature>
<evidence type="ECO:0000256" key="1">
    <source>
        <dbReference type="ARBA" id="ARBA00022723"/>
    </source>
</evidence>
<evidence type="ECO:0000256" key="4">
    <source>
        <dbReference type="PROSITE-ProRule" id="PRU00146"/>
    </source>
</evidence>
<keyword evidence="8" id="KW-1185">Reference proteome</keyword>
<dbReference type="InterPro" id="IPR047157">
    <property type="entry name" value="PHRF1/Atg35"/>
</dbReference>
<feature type="region of interest" description="Disordered" evidence="5">
    <location>
        <begin position="189"/>
        <end position="240"/>
    </location>
</feature>
<evidence type="ECO:0000313" key="8">
    <source>
        <dbReference type="Proteomes" id="UP000677054"/>
    </source>
</evidence>
<dbReference type="InterPro" id="IPR019787">
    <property type="entry name" value="Znf_PHD-finger"/>
</dbReference>
<dbReference type="PANTHER" id="PTHR12618">
    <property type="entry name" value="PHD AND RING FINGER DOMAIN-CONTAINING PROTEIN 1"/>
    <property type="match status" value="1"/>
</dbReference>
<feature type="compositionally biased region" description="Low complexity" evidence="5">
    <location>
        <begin position="1107"/>
        <end position="1134"/>
    </location>
</feature>
<feature type="region of interest" description="Disordered" evidence="5">
    <location>
        <begin position="362"/>
        <end position="560"/>
    </location>
</feature>
<feature type="compositionally biased region" description="Basic and acidic residues" evidence="5">
    <location>
        <begin position="650"/>
        <end position="683"/>
    </location>
</feature>
<feature type="compositionally biased region" description="Polar residues" evidence="5">
    <location>
        <begin position="373"/>
        <end position="395"/>
    </location>
</feature>
<feature type="compositionally biased region" description="Basic residues" evidence="5">
    <location>
        <begin position="1084"/>
        <end position="1103"/>
    </location>
</feature>
<name>A0A7R9A9K6_9CRUS</name>
<feature type="compositionally biased region" description="Polar residues" evidence="5">
    <location>
        <begin position="502"/>
        <end position="516"/>
    </location>
</feature>
<dbReference type="PANTHER" id="PTHR12618:SF20">
    <property type="entry name" value="PHD AND RING FINGER DOMAIN-CONTAINING PROTEIN 1"/>
    <property type="match status" value="1"/>
</dbReference>
<dbReference type="SMART" id="SM00249">
    <property type="entry name" value="PHD"/>
    <property type="match status" value="1"/>
</dbReference>
<dbReference type="Pfam" id="PF00628">
    <property type="entry name" value="PHD"/>
    <property type="match status" value="1"/>
</dbReference>
<protein>
    <recommendedName>
        <fullName evidence="6">PHD-type domain-containing protein</fullName>
    </recommendedName>
</protein>
<dbReference type="InterPro" id="IPR057031">
    <property type="entry name" value="SFR19-like_C"/>
</dbReference>
<feature type="region of interest" description="Disordered" evidence="5">
    <location>
        <begin position="1366"/>
        <end position="1608"/>
    </location>
</feature>
<feature type="compositionally biased region" description="Basic residues" evidence="5">
    <location>
        <begin position="218"/>
        <end position="227"/>
    </location>
</feature>
<reference evidence="7" key="1">
    <citation type="submission" date="2020-11" db="EMBL/GenBank/DDBJ databases">
        <authorList>
            <person name="Tran Van P."/>
        </authorList>
    </citation>
    <scope>NUCLEOTIDE SEQUENCE</scope>
</reference>
<dbReference type="InterPro" id="IPR011011">
    <property type="entry name" value="Znf_FYVE_PHD"/>
</dbReference>
<dbReference type="Gene3D" id="3.30.40.10">
    <property type="entry name" value="Zinc/RING finger domain, C3HC4 (zinc finger)"/>
    <property type="match status" value="1"/>
</dbReference>
<feature type="compositionally biased region" description="Basic and acidic residues" evidence="5">
    <location>
        <begin position="1182"/>
        <end position="1194"/>
    </location>
</feature>
<organism evidence="7">
    <name type="scientific">Darwinula stevensoni</name>
    <dbReference type="NCBI Taxonomy" id="69355"/>
    <lineage>
        <taxon>Eukaryota</taxon>
        <taxon>Metazoa</taxon>
        <taxon>Ecdysozoa</taxon>
        <taxon>Arthropoda</taxon>
        <taxon>Crustacea</taxon>
        <taxon>Oligostraca</taxon>
        <taxon>Ostracoda</taxon>
        <taxon>Podocopa</taxon>
        <taxon>Podocopida</taxon>
        <taxon>Darwinulocopina</taxon>
        <taxon>Darwinuloidea</taxon>
        <taxon>Darwinulidae</taxon>
        <taxon>Darwinula</taxon>
    </lineage>
</organism>
<dbReference type="SUPFAM" id="SSF57903">
    <property type="entry name" value="FYVE/PHD zinc finger"/>
    <property type="match status" value="1"/>
</dbReference>
<dbReference type="Pfam" id="PF23030">
    <property type="entry name" value="SCAF11-like_C"/>
    <property type="match status" value="1"/>
</dbReference>
<keyword evidence="1" id="KW-0479">Metal-binding</keyword>
<feature type="compositionally biased region" description="Acidic residues" evidence="5">
    <location>
        <begin position="1385"/>
        <end position="1398"/>
    </location>
</feature>
<dbReference type="PROSITE" id="PS50016">
    <property type="entry name" value="ZF_PHD_2"/>
    <property type="match status" value="1"/>
</dbReference>
<proteinExistence type="predicted"/>
<keyword evidence="2 4" id="KW-0863">Zinc-finger</keyword>
<feature type="compositionally biased region" description="Low complexity" evidence="5">
    <location>
        <begin position="399"/>
        <end position="416"/>
    </location>
</feature>
<dbReference type="InterPro" id="IPR019786">
    <property type="entry name" value="Zinc_finger_PHD-type_CS"/>
</dbReference>
<feature type="domain" description="PHD-type" evidence="6">
    <location>
        <begin position="65"/>
        <end position="115"/>
    </location>
</feature>
<feature type="compositionally biased region" description="Basic and acidic residues" evidence="5">
    <location>
        <begin position="193"/>
        <end position="217"/>
    </location>
</feature>
<dbReference type="CDD" id="cd15536">
    <property type="entry name" value="PHD_PHRF1"/>
    <property type="match status" value="1"/>
</dbReference>
<feature type="compositionally biased region" description="Basic residues" evidence="5">
    <location>
        <begin position="988"/>
        <end position="997"/>
    </location>
</feature>
<evidence type="ECO:0000313" key="7">
    <source>
        <dbReference type="EMBL" id="CAD7250021.1"/>
    </source>
</evidence>
<evidence type="ECO:0000256" key="5">
    <source>
        <dbReference type="SAM" id="MobiDB-lite"/>
    </source>
</evidence>
<feature type="compositionally biased region" description="Pro residues" evidence="5">
    <location>
        <begin position="1570"/>
        <end position="1585"/>
    </location>
</feature>
<dbReference type="EMBL" id="CAJPEV010002614">
    <property type="protein sequence ID" value="CAG0897493.1"/>
    <property type="molecule type" value="Genomic_DNA"/>
</dbReference>
<feature type="compositionally biased region" description="Basic and acidic residues" evidence="5">
    <location>
        <begin position="890"/>
        <end position="924"/>
    </location>
</feature>
<keyword evidence="3" id="KW-0862">Zinc</keyword>
<dbReference type="Proteomes" id="UP000677054">
    <property type="component" value="Unassembled WGS sequence"/>
</dbReference>
<feature type="region of interest" description="Disordered" evidence="5">
    <location>
        <begin position="1267"/>
        <end position="1326"/>
    </location>
</feature>
<feature type="compositionally biased region" description="Acidic residues" evidence="5">
    <location>
        <begin position="442"/>
        <end position="462"/>
    </location>
</feature>
<feature type="compositionally biased region" description="Polar residues" evidence="5">
    <location>
        <begin position="1457"/>
        <end position="1474"/>
    </location>
</feature>
<sequence>MAVRDEKEHVRPALALTSENVNTCPIDRKTFNIILARSGSGEGITRKVIVGRPSAPKQEEPEEDVTLCEVCGTDDREDRLLLCDSCDAGYHLDCLNPPLNAVPLEEWFCPDCIEINASHLATTLDPDEINQLLGDAEDLLDPNLPTLRPLQRVIPRTRQSERVRNRIGRNREVRAQVIREAPVGIDHGQCWASKEEKKPDLNQKKEKPNTWEESKEKKSNKRKGKSKKLQEYQEEKNKSNFGRILPRAKALSSAAWGPGSVTSDTTFSSTRILTHRSAAPHLSIFGSRNELDWVPEQAEEGQSMALGHGETQILTSHSDVRHPLNRVQRFKTEPASGDLLGSLLETQENFLLATSSDIMIHRDGTVKPRPKKSFTNQAGSQNHTRSAPMFSSSGQEPPHSYSHGSQSQQSSVRISSHITQSGTSHVPSGVLGNIPLPPSREDDVDLYSDMEIQPSDDESNESENEKQESRLTNSQTESGVGSDGEDEFHMIIDLPEPPKPPSFSTSLEEDSSQPLRTPSPDLDIALPPDPEDNFPISKDVDNRGEAGDVSNLHEIPIPEGQSIPVNAVEIPLPMENSSSDISLSEAPMSTSRIKQLATVAMKPVGGVKVSLKMKPTRLQVHEIFRVAKKSLYDELSQSKDVGKSSASLNKELKLSLKEGNGKNQKEEGRKGTSKAHDDSRNEVDSEEEETSVETEQSRKQIEEEGTGSRQESNKQSGSFCDVAVESVSDGDMELDKDQRDGNVGFLEGTESISDEIEGIESISDGNLEGNEGRGLEEGEIEEEEKRGHTKKVKRGKRKKHDHEDRRMRKIFTKNIKDKETDTPPFTTKDVESIDDVIQEKAYTQDEELKEGDSTWKKPSISTRGRVYRDGKQQDEDTYFLDQDSSKIPGKKGEENKENKVTRHNKRKEDLARYDVRRLIRDRPHSHDHKRRQSPQGFNEEPYEKEHEYPSYYEDFSADFEEVSPYQYEHHDKGMEDLAQSFYPQQCHNRSKGHKRSPSHSLSSEHKHGIHKSRSSSRSKSNSKKTPTRSSHRTSASPHHRAHSQQRHKHSHSPTAEQRQRSSKKCKSESSPGRKAQKKPSASSKRGRKRSLSPQKRKTHRRQRHDSSSSQGKSSSRSSSSSSSSTSLSLSLSPSPARRSGQRVKDRTFSSRKKRNVTPPLNEFNHTEKNSEEKIKKRKKKKQSDSSSKEQPEGKKKAKRMTALQTSQGIMLETKTAPWDQLVIDVQNKKDGHEEKQTKRKVTERKVSIRPSHVIAFRTETEFRTAPWEQIVIDSQKKKDAQSEGKKRKRKKKDDSDYEDEKNRKSSQRGPVGPIEVIDVSDGETADDEIEVLSDIRRYKLESSKPIVSWKSQSDFKQDATNSVRFSLGVSKRGALQNVSNPLASPDEEEEIPEPEEPLQEASSKSPSPQGSQSNDKTESETRRESELSRDVAPVIDRIFSPLPSEDRANDDTYNPFEPTNSPSPKQSSTLMDNQLSSPKRRSPSLRLEDRTHEERVDTAAVSEEPAIELAQDQGTSTRTEDREQIISQDAESQSDRLEPVIQVPLLSPALPLSNPPAPPLSSPAFSLANPPEPPAFTSPLMPPSIEPQSLFASGPPQPPSFSSTLTPSATKGNLSSILQAHAISLNEAMHEAPDPSTEDNGVQIPLSTPSSEANSFPTSAKKAMPFPPISGMKNILETLTLLSPTKKPKLRKKKKQVVDKFKNLFGSQSPVRKQAQPKKARTHLGKKKVEVFGEGKPADWNQVFVMEELPNSAVEMQVKQKYLKKVNRQERVVEEVKVVLKPFYTRREVDKEMYKEVLRKCVPKICHNKSGEINPMKIRMLVEGYVAKVKHQRKKETRDAAKALKL</sequence>
<dbReference type="InterPro" id="IPR013083">
    <property type="entry name" value="Znf_RING/FYVE/PHD"/>
</dbReference>
<accession>A0A7R9A9K6</accession>
<feature type="compositionally biased region" description="Basic and acidic residues" evidence="5">
    <location>
        <begin position="1415"/>
        <end position="1429"/>
    </location>
</feature>
<dbReference type="GO" id="GO:0008270">
    <property type="term" value="F:zinc ion binding"/>
    <property type="evidence" value="ECO:0007669"/>
    <property type="project" value="UniProtKB-KW"/>
</dbReference>
<feature type="compositionally biased region" description="Low complexity" evidence="5">
    <location>
        <begin position="1402"/>
        <end position="1413"/>
    </location>
</feature>
<feature type="compositionally biased region" description="Basic and acidic residues" evidence="5">
    <location>
        <begin position="1274"/>
        <end position="1284"/>
    </location>
</feature>
<dbReference type="PROSITE" id="PS01359">
    <property type="entry name" value="ZF_PHD_1"/>
    <property type="match status" value="1"/>
</dbReference>
<feature type="compositionally biased region" description="Basic residues" evidence="5">
    <location>
        <begin position="787"/>
        <end position="800"/>
    </location>
</feature>
<evidence type="ECO:0000259" key="6">
    <source>
        <dbReference type="PROSITE" id="PS50016"/>
    </source>
</evidence>
<feature type="compositionally biased region" description="Polar residues" evidence="5">
    <location>
        <begin position="707"/>
        <end position="718"/>
    </location>
</feature>
<feature type="compositionally biased region" description="Basic and acidic residues" evidence="5">
    <location>
        <begin position="1164"/>
        <end position="1174"/>
    </location>
</feature>
<feature type="region of interest" description="Disordered" evidence="5">
    <location>
        <begin position="635"/>
        <end position="1211"/>
    </location>
</feature>